<dbReference type="CDD" id="cd01065">
    <property type="entry name" value="NAD_bind_Shikimate_DH"/>
    <property type="match status" value="1"/>
</dbReference>
<dbReference type="PANTHER" id="PTHR21089">
    <property type="entry name" value="SHIKIMATE DEHYDROGENASE"/>
    <property type="match status" value="1"/>
</dbReference>
<comment type="pathway">
    <text evidence="1">Metabolic intermediate biosynthesis; chorismate biosynthesis; chorismate from D-erythrose 4-phosphate and phosphoenolpyruvate: step 4/7.</text>
</comment>
<keyword evidence="3" id="KW-0028">Amino-acid biosynthesis</keyword>
<dbReference type="OrthoDB" id="9792692at2"/>
<evidence type="ECO:0000313" key="6">
    <source>
        <dbReference type="Proteomes" id="UP000192472"/>
    </source>
</evidence>
<dbReference type="Gene3D" id="3.40.50.720">
    <property type="entry name" value="NAD(P)-binding Rossmann-like Domain"/>
    <property type="match status" value="1"/>
</dbReference>
<dbReference type="GO" id="GO:0004764">
    <property type="term" value="F:shikimate 3-dehydrogenase (NADP+) activity"/>
    <property type="evidence" value="ECO:0007669"/>
    <property type="project" value="InterPro"/>
</dbReference>
<dbReference type="GO" id="GO:0009423">
    <property type="term" value="P:chorismate biosynthetic process"/>
    <property type="evidence" value="ECO:0007669"/>
    <property type="project" value="TreeGrafter"/>
</dbReference>
<keyword evidence="2" id="KW-0560">Oxidoreductase</keyword>
<evidence type="ECO:0000256" key="1">
    <source>
        <dbReference type="ARBA" id="ARBA00004871"/>
    </source>
</evidence>
<evidence type="ECO:0000259" key="4">
    <source>
        <dbReference type="Pfam" id="PF08501"/>
    </source>
</evidence>
<dbReference type="STRING" id="692418.SAMN04488029_3913"/>
<name>A0A1W2GR71_REIFA</name>
<dbReference type="AlphaFoldDB" id="A0A1W2GR71"/>
<sequence length="246" mass="27472">MRQFGLIGKTLKHSFSKNYFSEKFNKEGIQNSEYELFELDAIAEFQNLVDHYSDTLAGLNVTIPYKKEVMDFLDELDDNAAEIGAVNTIKVLEDGRLKGYNTDYLGFINSLQEGWDLSNKKALVLGTGGASEAIKKALKDLAIPFQSVSRKASEASISYDEVNTGDWVQKHQLIINTTPLGTYPEVDTKPLLPYNLLSDQHLLFDLVYNPAITAFLQEGLDAGAKIKNGHTMLIGQAEASWKIWND</sequence>
<organism evidence="5 6">
    <name type="scientific">Reichenbachiella faecimaris</name>
    <dbReference type="NCBI Taxonomy" id="692418"/>
    <lineage>
        <taxon>Bacteria</taxon>
        <taxon>Pseudomonadati</taxon>
        <taxon>Bacteroidota</taxon>
        <taxon>Cytophagia</taxon>
        <taxon>Cytophagales</taxon>
        <taxon>Reichenbachiellaceae</taxon>
        <taxon>Reichenbachiella</taxon>
    </lineage>
</organism>
<evidence type="ECO:0000256" key="3">
    <source>
        <dbReference type="ARBA" id="ARBA00023141"/>
    </source>
</evidence>
<gene>
    <name evidence="5" type="ORF">SAMN04488029_3913</name>
</gene>
<proteinExistence type="predicted"/>
<dbReference type="PANTHER" id="PTHR21089:SF1">
    <property type="entry name" value="BIFUNCTIONAL 3-DEHYDROQUINATE DEHYDRATASE_SHIKIMATE DEHYDROGENASE, CHLOROPLASTIC"/>
    <property type="match status" value="1"/>
</dbReference>
<dbReference type="GO" id="GO:0005829">
    <property type="term" value="C:cytosol"/>
    <property type="evidence" value="ECO:0007669"/>
    <property type="project" value="TreeGrafter"/>
</dbReference>
<evidence type="ECO:0000256" key="2">
    <source>
        <dbReference type="ARBA" id="ARBA00023002"/>
    </source>
</evidence>
<dbReference type="EMBL" id="FWYF01000005">
    <property type="protein sequence ID" value="SMD38858.1"/>
    <property type="molecule type" value="Genomic_DNA"/>
</dbReference>
<keyword evidence="3" id="KW-0057">Aromatic amino acid biosynthesis</keyword>
<dbReference type="InterPro" id="IPR013708">
    <property type="entry name" value="Shikimate_DH-bd_N"/>
</dbReference>
<reference evidence="5 6" key="1">
    <citation type="submission" date="2017-04" db="EMBL/GenBank/DDBJ databases">
        <authorList>
            <person name="Afonso C.L."/>
            <person name="Miller P.J."/>
            <person name="Scott M.A."/>
            <person name="Spackman E."/>
            <person name="Goraichik I."/>
            <person name="Dimitrov K.M."/>
            <person name="Suarez D.L."/>
            <person name="Swayne D.E."/>
        </authorList>
    </citation>
    <scope>NUCLEOTIDE SEQUENCE [LARGE SCALE GENOMIC DNA]</scope>
    <source>
        <strain evidence="5 6">DSM 26133</strain>
    </source>
</reference>
<dbReference type="InterPro" id="IPR036291">
    <property type="entry name" value="NAD(P)-bd_dom_sf"/>
</dbReference>
<dbReference type="InterPro" id="IPR046346">
    <property type="entry name" value="Aminoacid_DH-like_N_sf"/>
</dbReference>
<dbReference type="Gene3D" id="3.40.50.10860">
    <property type="entry name" value="Leucine Dehydrogenase, chain A, domain 1"/>
    <property type="match status" value="1"/>
</dbReference>
<dbReference type="GO" id="GO:0009073">
    <property type="term" value="P:aromatic amino acid family biosynthetic process"/>
    <property type="evidence" value="ECO:0007669"/>
    <property type="project" value="UniProtKB-KW"/>
</dbReference>
<dbReference type="RefSeq" id="WP_084374536.1">
    <property type="nucleotide sequence ID" value="NZ_FWYF01000005.1"/>
</dbReference>
<dbReference type="GO" id="GO:0019632">
    <property type="term" value="P:shikimate metabolic process"/>
    <property type="evidence" value="ECO:0007669"/>
    <property type="project" value="TreeGrafter"/>
</dbReference>
<feature type="domain" description="Shikimate dehydrogenase substrate binding N-terminal" evidence="4">
    <location>
        <begin position="6"/>
        <end position="89"/>
    </location>
</feature>
<dbReference type="SUPFAM" id="SSF53223">
    <property type="entry name" value="Aminoacid dehydrogenase-like, N-terminal domain"/>
    <property type="match status" value="1"/>
</dbReference>
<dbReference type="GO" id="GO:0050661">
    <property type="term" value="F:NADP binding"/>
    <property type="evidence" value="ECO:0007669"/>
    <property type="project" value="TreeGrafter"/>
</dbReference>
<accession>A0A1W2GR71</accession>
<keyword evidence="6" id="KW-1185">Reference proteome</keyword>
<dbReference type="InterPro" id="IPR022893">
    <property type="entry name" value="Shikimate_DH_fam"/>
</dbReference>
<dbReference type="Proteomes" id="UP000192472">
    <property type="component" value="Unassembled WGS sequence"/>
</dbReference>
<dbReference type="Pfam" id="PF08501">
    <property type="entry name" value="Shikimate_dh_N"/>
    <property type="match status" value="1"/>
</dbReference>
<evidence type="ECO:0000313" key="5">
    <source>
        <dbReference type="EMBL" id="SMD38858.1"/>
    </source>
</evidence>
<protein>
    <submittedName>
        <fullName evidence="5">Shikimate dehydrogenase</fullName>
    </submittedName>
</protein>
<dbReference type="SUPFAM" id="SSF51735">
    <property type="entry name" value="NAD(P)-binding Rossmann-fold domains"/>
    <property type="match status" value="1"/>
</dbReference>